<name>A0ACD5AMC9_9ACTN</name>
<gene>
    <name evidence="1" type="ORF">V2W30_35920</name>
</gene>
<evidence type="ECO:0000313" key="1">
    <source>
        <dbReference type="EMBL" id="WWQ68190.1"/>
    </source>
</evidence>
<dbReference type="Proteomes" id="UP001432251">
    <property type="component" value="Chromosome"/>
</dbReference>
<reference evidence="1" key="1">
    <citation type="journal article" date="2025" name="Int. J. Syst. Evol. Microbiol.">
        <title>Streptomyces citrinus sp. nov., with yellow diffusible pigment.</title>
        <authorList>
            <person name="He Y."/>
            <person name="Yang E."/>
            <person name="Xu J."/>
            <person name="Sun Y."/>
            <person name="Sun L."/>
        </authorList>
    </citation>
    <scope>NUCLEOTIDE SEQUENCE</scope>
    <source>
        <strain evidence="1">Q6</strain>
    </source>
</reference>
<organism evidence="1 2">
    <name type="scientific">Streptomyces citrinus</name>
    <dbReference type="NCBI Taxonomy" id="3118173"/>
    <lineage>
        <taxon>Bacteria</taxon>
        <taxon>Bacillati</taxon>
        <taxon>Actinomycetota</taxon>
        <taxon>Actinomycetes</taxon>
        <taxon>Kitasatosporales</taxon>
        <taxon>Streptomycetaceae</taxon>
        <taxon>Streptomyces</taxon>
    </lineage>
</organism>
<accession>A0ACD5AMC9</accession>
<proteinExistence type="predicted"/>
<sequence>MIRWAYVFIDRPYEQFGAACDFWARVTATRTSELRGDQGEFTTLLSSGSDPCVKVQGVFEGPGGAHVDLAVDDVAGEARRARELGAHGVFAEPGLEVMRSPAGHLFCLVEWGGERAVPSAVSGTRVDQLCLDTAPGGYAAEVAFWAALTEWPEVPCSSPEFRLLTAARDAMPVQLLMQRLDTEDAPSAHVDVACAERAAARAVHEGWGAVHVGDGRRWSVMRDPAGGLYCLTDREP</sequence>
<protein>
    <submittedName>
        <fullName evidence="1">VOC family protein</fullName>
    </submittedName>
</protein>
<evidence type="ECO:0000313" key="2">
    <source>
        <dbReference type="Proteomes" id="UP001432251"/>
    </source>
</evidence>
<dbReference type="EMBL" id="CP146022">
    <property type="protein sequence ID" value="WWQ68190.1"/>
    <property type="molecule type" value="Genomic_DNA"/>
</dbReference>
<keyword evidence="2" id="KW-1185">Reference proteome</keyword>